<protein>
    <recommendedName>
        <fullName evidence="4">Par3/HAL N-terminal domain-containing protein</fullName>
    </recommendedName>
</protein>
<keyword evidence="2" id="KW-0677">Repeat</keyword>
<dbReference type="GO" id="GO:0051301">
    <property type="term" value="P:cell division"/>
    <property type="evidence" value="ECO:0007669"/>
    <property type="project" value="UniProtKB-KW"/>
</dbReference>
<dbReference type="Pfam" id="PF12053">
    <property type="entry name" value="Par3_HAL_N_term"/>
    <property type="match status" value="1"/>
</dbReference>
<dbReference type="OrthoDB" id="6158455at2759"/>
<dbReference type="EMBL" id="KB203470">
    <property type="protein sequence ID" value="ESO84546.1"/>
    <property type="molecule type" value="Genomic_DNA"/>
</dbReference>
<dbReference type="GO" id="GO:0043296">
    <property type="term" value="C:apical junction complex"/>
    <property type="evidence" value="ECO:0007669"/>
    <property type="project" value="TreeGrafter"/>
</dbReference>
<dbReference type="GO" id="GO:0008104">
    <property type="term" value="P:intracellular protein localization"/>
    <property type="evidence" value="ECO:0007669"/>
    <property type="project" value="TreeGrafter"/>
</dbReference>
<keyword evidence="1" id="KW-0132">Cell division</keyword>
<evidence type="ECO:0000256" key="3">
    <source>
        <dbReference type="ARBA" id="ARBA00023306"/>
    </source>
</evidence>
<dbReference type="Proteomes" id="UP000030746">
    <property type="component" value="Unassembled WGS sequence"/>
</dbReference>
<dbReference type="PANTHER" id="PTHR16484:SF17">
    <property type="entry name" value="BAZOOKA, ISOFORM B"/>
    <property type="match status" value="1"/>
</dbReference>
<evidence type="ECO:0000313" key="6">
    <source>
        <dbReference type="Proteomes" id="UP000030746"/>
    </source>
</evidence>
<dbReference type="Gene3D" id="3.10.20.90">
    <property type="entry name" value="Phosphatidylinositol 3-kinase Catalytic Subunit, Chain A, domain 1"/>
    <property type="match status" value="1"/>
</dbReference>
<name>V3ZUE1_LOTGI</name>
<dbReference type="GO" id="GO:0000226">
    <property type="term" value="P:microtubule cytoskeleton organization"/>
    <property type="evidence" value="ECO:0007669"/>
    <property type="project" value="TreeGrafter"/>
</dbReference>
<evidence type="ECO:0000256" key="1">
    <source>
        <dbReference type="ARBA" id="ARBA00022618"/>
    </source>
</evidence>
<dbReference type="STRING" id="225164.V3ZUE1"/>
<proteinExistence type="predicted"/>
<keyword evidence="6" id="KW-1185">Reference proteome</keyword>
<reference evidence="5 6" key="1">
    <citation type="journal article" date="2013" name="Nature">
        <title>Insights into bilaterian evolution from three spiralian genomes.</title>
        <authorList>
            <person name="Simakov O."/>
            <person name="Marletaz F."/>
            <person name="Cho S.J."/>
            <person name="Edsinger-Gonzales E."/>
            <person name="Havlak P."/>
            <person name="Hellsten U."/>
            <person name="Kuo D.H."/>
            <person name="Larsson T."/>
            <person name="Lv J."/>
            <person name="Arendt D."/>
            <person name="Savage R."/>
            <person name="Osoegawa K."/>
            <person name="de Jong P."/>
            <person name="Grimwood J."/>
            <person name="Chapman J.A."/>
            <person name="Shapiro H."/>
            <person name="Aerts A."/>
            <person name="Otillar R.P."/>
            <person name="Terry A.Y."/>
            <person name="Boore J.L."/>
            <person name="Grigoriev I.V."/>
            <person name="Lindberg D.R."/>
            <person name="Seaver E.C."/>
            <person name="Weisblat D.A."/>
            <person name="Putnam N.H."/>
            <person name="Rokhsar D.S."/>
        </authorList>
    </citation>
    <scope>NUCLEOTIDE SEQUENCE [LARGE SCALE GENOMIC DNA]</scope>
</reference>
<evidence type="ECO:0000313" key="5">
    <source>
        <dbReference type="EMBL" id="ESO84546.1"/>
    </source>
</evidence>
<keyword evidence="3" id="KW-0131">Cell cycle</keyword>
<dbReference type="GO" id="GO:0030010">
    <property type="term" value="P:establishment of cell polarity"/>
    <property type="evidence" value="ECO:0007669"/>
    <property type="project" value="TreeGrafter"/>
</dbReference>
<dbReference type="GO" id="GO:0007155">
    <property type="term" value="P:cell adhesion"/>
    <property type="evidence" value="ECO:0007669"/>
    <property type="project" value="TreeGrafter"/>
</dbReference>
<evidence type="ECO:0000256" key="2">
    <source>
        <dbReference type="ARBA" id="ARBA00022737"/>
    </source>
</evidence>
<dbReference type="PANTHER" id="PTHR16484">
    <property type="entry name" value="PARTITIONING DEFECTIVE 3 RELATED"/>
    <property type="match status" value="1"/>
</dbReference>
<dbReference type="GO" id="GO:0045197">
    <property type="term" value="P:establishment or maintenance of epithelial cell apical/basal polarity"/>
    <property type="evidence" value="ECO:0007669"/>
    <property type="project" value="TreeGrafter"/>
</dbReference>
<dbReference type="AlphaFoldDB" id="V3ZUE1"/>
<organism evidence="5 6">
    <name type="scientific">Lottia gigantea</name>
    <name type="common">Giant owl limpet</name>
    <dbReference type="NCBI Taxonomy" id="225164"/>
    <lineage>
        <taxon>Eukaryota</taxon>
        <taxon>Metazoa</taxon>
        <taxon>Spiralia</taxon>
        <taxon>Lophotrochozoa</taxon>
        <taxon>Mollusca</taxon>
        <taxon>Gastropoda</taxon>
        <taxon>Patellogastropoda</taxon>
        <taxon>Lottioidea</taxon>
        <taxon>Lottiidae</taxon>
        <taxon>Lottia</taxon>
    </lineage>
</organism>
<sequence length="131" mass="14820">MPMKVTVCFDNVRVIVPCGDGEILVSELIEKAVHRYKKATGKYYVTGFFGVWFIEYDIQDIDIYYAQLYVSCNTSCGLFSIEYDIEGKGLTKTLLISIMPSYMCHVTHSCGLFSIEYDIVGKGLTKTLLIE</sequence>
<dbReference type="InterPro" id="IPR052213">
    <property type="entry name" value="PAR3"/>
</dbReference>
<dbReference type="GeneID" id="20240932"/>
<dbReference type="CTD" id="20240932"/>
<dbReference type="GO" id="GO:0005912">
    <property type="term" value="C:adherens junction"/>
    <property type="evidence" value="ECO:0007669"/>
    <property type="project" value="TreeGrafter"/>
</dbReference>
<dbReference type="GO" id="GO:0051660">
    <property type="term" value="P:establishment of centrosome localization"/>
    <property type="evidence" value="ECO:0007669"/>
    <property type="project" value="TreeGrafter"/>
</dbReference>
<gene>
    <name evidence="5" type="ORF">LOTGIDRAFT_168616</name>
</gene>
<dbReference type="HOGENOM" id="CLU_2087897_0_0_1"/>
<dbReference type="GO" id="GO:0035091">
    <property type="term" value="F:phosphatidylinositol binding"/>
    <property type="evidence" value="ECO:0007669"/>
    <property type="project" value="TreeGrafter"/>
</dbReference>
<dbReference type="InterPro" id="IPR021922">
    <property type="entry name" value="Par3/HAL_N"/>
</dbReference>
<dbReference type="GO" id="GO:0016324">
    <property type="term" value="C:apical plasma membrane"/>
    <property type="evidence" value="ECO:0007669"/>
    <property type="project" value="TreeGrafter"/>
</dbReference>
<dbReference type="KEGG" id="lgi:LOTGIDRAFT_168616"/>
<evidence type="ECO:0000259" key="4">
    <source>
        <dbReference type="Pfam" id="PF12053"/>
    </source>
</evidence>
<feature type="domain" description="Par3/HAL N-terminal" evidence="4">
    <location>
        <begin position="3"/>
        <end position="42"/>
    </location>
</feature>
<dbReference type="GO" id="GO:0005938">
    <property type="term" value="C:cell cortex"/>
    <property type="evidence" value="ECO:0007669"/>
    <property type="project" value="TreeGrafter"/>
</dbReference>
<accession>V3ZUE1</accession>
<dbReference type="RefSeq" id="XP_009064749.1">
    <property type="nucleotide sequence ID" value="XM_009066501.1"/>
</dbReference>